<accession>A0A7C4Y456</accession>
<gene>
    <name evidence="1" type="ORF">ENV82_02885</name>
</gene>
<organism evidence="1">
    <name type="scientific">Caldisericum exile</name>
    <dbReference type="NCBI Taxonomy" id="693075"/>
    <lineage>
        <taxon>Bacteria</taxon>
        <taxon>Pseudomonadati</taxon>
        <taxon>Caldisericota/Cryosericota group</taxon>
        <taxon>Caldisericota</taxon>
        <taxon>Caldisericia</taxon>
        <taxon>Caldisericales</taxon>
        <taxon>Caldisericaceae</taxon>
        <taxon>Caldisericum</taxon>
    </lineage>
</organism>
<comment type="caution">
    <text evidence="1">The sequence shown here is derived from an EMBL/GenBank/DDBJ whole genome shotgun (WGS) entry which is preliminary data.</text>
</comment>
<sequence>METSFSRYRELILLLETGAYLHDIGKLSRYFITSKAKGIVGKDFHGQIIFIDKRLNRIPPYLNEFLNTKIEDLVRVIDKPFELDFTIGMMICAHHGCSRCLSNTPCPLKERIEDYKVLALLKTMDHMDASNPSDMLKQGINNVRIDGFFEEKEVPLSELDRMRWDIYEKCEATLKRMKESKMFSIEEMRRAVYETTRPAFLEALSDTRRCANDITLFDHSLATATLFKAFLSAYLYFDLPIPKSFREVRYYFLKGKFDRKFIEEECALSNIVFTYKGFDYIVYPYVGRKDVKSYLKKIIGPFEIVKDPYDIFKEYKDFLLSLKVKELEHIYGNIPHIEKYAIFDVKRLIYFALLQEKEQYEKKLKSFKRHIRNVSNGIIKDRRNFLKFLKKLIELKRLKKHLESKPDIKTIKAFLKVNRSKECEPYIENYFDRITSPLRPPSPKEMGEMFLSYYRATHSFKKVLNRFVLIRPPTLGRLIAFGRASAKRPNLLHTVRYG</sequence>
<evidence type="ECO:0000313" key="1">
    <source>
        <dbReference type="EMBL" id="HGW60360.1"/>
    </source>
</evidence>
<protein>
    <submittedName>
        <fullName evidence="1">Uncharacterized protein</fullName>
    </submittedName>
</protein>
<dbReference type="AlphaFoldDB" id="A0A7C4Y456"/>
<proteinExistence type="predicted"/>
<dbReference type="EMBL" id="DTHV01000092">
    <property type="protein sequence ID" value="HGW60360.1"/>
    <property type="molecule type" value="Genomic_DNA"/>
</dbReference>
<name>A0A7C4Y456_9BACT</name>
<reference evidence="1" key="1">
    <citation type="journal article" date="2020" name="mSystems">
        <title>Genome- and Community-Level Interaction Insights into Carbon Utilization and Element Cycling Functions of Hydrothermarchaeota in Hydrothermal Sediment.</title>
        <authorList>
            <person name="Zhou Z."/>
            <person name="Liu Y."/>
            <person name="Xu W."/>
            <person name="Pan J."/>
            <person name="Luo Z.H."/>
            <person name="Li M."/>
        </authorList>
    </citation>
    <scope>NUCLEOTIDE SEQUENCE [LARGE SCALE GENOMIC DNA]</scope>
    <source>
        <strain evidence="1">SpSt-794</strain>
    </source>
</reference>